<keyword evidence="2 5" id="KW-0812">Transmembrane</keyword>
<evidence type="ECO:0000313" key="6">
    <source>
        <dbReference type="EMBL" id="GJM59718.1"/>
    </source>
</evidence>
<dbReference type="RefSeq" id="WP_338235694.1">
    <property type="nucleotide sequence ID" value="NZ_BQKE01000001.1"/>
</dbReference>
<evidence type="ECO:0000256" key="3">
    <source>
        <dbReference type="ARBA" id="ARBA00022989"/>
    </source>
</evidence>
<dbReference type="PANTHER" id="PTHR37306">
    <property type="entry name" value="COLICIN V PRODUCTION PROTEIN"/>
    <property type="match status" value="1"/>
</dbReference>
<dbReference type="Pfam" id="PF02674">
    <property type="entry name" value="Colicin_V"/>
    <property type="match status" value="1"/>
</dbReference>
<evidence type="ECO:0000256" key="4">
    <source>
        <dbReference type="ARBA" id="ARBA00023136"/>
    </source>
</evidence>
<gene>
    <name evidence="6" type="ORF">PEDI_02700</name>
</gene>
<evidence type="ECO:0000313" key="7">
    <source>
        <dbReference type="Proteomes" id="UP001310022"/>
    </source>
</evidence>
<accession>A0AAN4VVJ7</accession>
<evidence type="ECO:0000256" key="1">
    <source>
        <dbReference type="ARBA" id="ARBA00004141"/>
    </source>
</evidence>
<dbReference type="GO" id="GO:0009403">
    <property type="term" value="P:toxin biosynthetic process"/>
    <property type="evidence" value="ECO:0007669"/>
    <property type="project" value="InterPro"/>
</dbReference>
<reference evidence="6 7" key="1">
    <citation type="submission" date="2021-12" db="EMBL/GenBank/DDBJ databases">
        <title>Genome sequencing of bacteria with rrn-lacking chromosome and rrn-plasmid.</title>
        <authorList>
            <person name="Anda M."/>
            <person name="Iwasaki W."/>
        </authorList>
    </citation>
    <scope>NUCLEOTIDE SEQUENCE [LARGE SCALE GENOMIC DNA]</scope>
    <source>
        <strain evidence="6 7">NBRC 15940</strain>
    </source>
</reference>
<feature type="transmembrane region" description="Helical" evidence="5">
    <location>
        <begin position="99"/>
        <end position="127"/>
    </location>
</feature>
<dbReference type="InterPro" id="IPR003825">
    <property type="entry name" value="Colicin-V_CvpA"/>
</dbReference>
<feature type="transmembrane region" description="Helical" evidence="5">
    <location>
        <begin position="25"/>
        <end position="43"/>
    </location>
</feature>
<proteinExistence type="predicted"/>
<comment type="subcellular location">
    <subcellularLocation>
        <location evidence="1">Membrane</location>
        <topology evidence="1">Multi-pass membrane protein</topology>
    </subcellularLocation>
</comment>
<organism evidence="6 7">
    <name type="scientific">Persicobacter diffluens</name>
    <dbReference type="NCBI Taxonomy" id="981"/>
    <lineage>
        <taxon>Bacteria</taxon>
        <taxon>Pseudomonadati</taxon>
        <taxon>Bacteroidota</taxon>
        <taxon>Cytophagia</taxon>
        <taxon>Cytophagales</taxon>
        <taxon>Persicobacteraceae</taxon>
        <taxon>Persicobacter</taxon>
    </lineage>
</organism>
<feature type="transmembrane region" description="Helical" evidence="5">
    <location>
        <begin position="63"/>
        <end position="87"/>
    </location>
</feature>
<sequence length="169" mass="18334">MISIFDIGALVLMGYGAYNGFKKGLIVSIVTTLSLFIAIWGAIQFQDIATSLLKPFVSIDISYLPYLAFVLVFIVFVVGVHFIGTFLKKIIHMTLLGSLDTLAGGLLGIIKIALFLGVIVFAIQHFAPEKADELMSSSMAFPILADLADFVAGFFPPIEFEIPDIPKSV</sequence>
<keyword evidence="7" id="KW-1185">Reference proteome</keyword>
<protein>
    <recommendedName>
        <fullName evidence="8">Colicin V production protein</fullName>
    </recommendedName>
</protein>
<dbReference type="PANTHER" id="PTHR37306:SF1">
    <property type="entry name" value="COLICIN V PRODUCTION PROTEIN"/>
    <property type="match status" value="1"/>
</dbReference>
<dbReference type="EMBL" id="BQKE01000001">
    <property type="protein sequence ID" value="GJM59718.1"/>
    <property type="molecule type" value="Genomic_DNA"/>
</dbReference>
<evidence type="ECO:0000256" key="5">
    <source>
        <dbReference type="SAM" id="Phobius"/>
    </source>
</evidence>
<evidence type="ECO:0008006" key="8">
    <source>
        <dbReference type="Google" id="ProtNLM"/>
    </source>
</evidence>
<keyword evidence="4 5" id="KW-0472">Membrane</keyword>
<dbReference type="AlphaFoldDB" id="A0AAN4VVJ7"/>
<dbReference type="GO" id="GO:0016020">
    <property type="term" value="C:membrane"/>
    <property type="evidence" value="ECO:0007669"/>
    <property type="project" value="UniProtKB-SubCell"/>
</dbReference>
<keyword evidence="3 5" id="KW-1133">Transmembrane helix</keyword>
<comment type="caution">
    <text evidence="6">The sequence shown here is derived from an EMBL/GenBank/DDBJ whole genome shotgun (WGS) entry which is preliminary data.</text>
</comment>
<evidence type="ECO:0000256" key="2">
    <source>
        <dbReference type="ARBA" id="ARBA00022692"/>
    </source>
</evidence>
<dbReference type="Proteomes" id="UP001310022">
    <property type="component" value="Unassembled WGS sequence"/>
</dbReference>
<name>A0AAN4VVJ7_9BACT</name>